<keyword evidence="1" id="KW-0472">Membrane</keyword>
<dbReference type="RefSeq" id="WP_306962697.1">
    <property type="nucleotide sequence ID" value="NZ_JAUSRG010000010.1"/>
</dbReference>
<proteinExistence type="predicted"/>
<evidence type="ECO:0000313" key="2">
    <source>
        <dbReference type="EMBL" id="MDP9906291.1"/>
    </source>
</evidence>
<evidence type="ECO:0000313" key="3">
    <source>
        <dbReference type="EMBL" id="MDQ0182151.1"/>
    </source>
</evidence>
<evidence type="ECO:0000313" key="4">
    <source>
        <dbReference type="Proteomes" id="UP001230951"/>
    </source>
</evidence>
<feature type="transmembrane region" description="Helical" evidence="1">
    <location>
        <begin position="15"/>
        <end position="33"/>
    </location>
</feature>
<evidence type="ECO:0000256" key="1">
    <source>
        <dbReference type="SAM" id="Phobius"/>
    </source>
</evidence>
<keyword evidence="1" id="KW-1133">Transmembrane helix</keyword>
<accession>A0AAW8DJD5</accession>
<dbReference type="Proteomes" id="UP001242995">
    <property type="component" value="Unassembled WGS sequence"/>
</dbReference>
<gene>
    <name evidence="2" type="ORF">J2S90_003270</name>
    <name evidence="3" type="ORF">J2S93_003598</name>
</gene>
<sequence>MIKRLATEMPQPARALSWLIPSLFIAGLLIYVLTRQFWPSRIAIVAAGVFLFAFGFCVFRDINGAASSWSRIYKESRGLSPEHFTFADVPTLKGMGFIYMVMAVLWLCMAVFAM</sequence>
<comment type="caution">
    <text evidence="2">The sequence shown here is derived from an EMBL/GenBank/DDBJ whole genome shotgun (WGS) entry which is preliminary data.</text>
</comment>
<dbReference type="Proteomes" id="UP001230951">
    <property type="component" value="Unassembled WGS sequence"/>
</dbReference>
<dbReference type="EMBL" id="JAUSRG010000010">
    <property type="protein sequence ID" value="MDP9906291.1"/>
    <property type="molecule type" value="Genomic_DNA"/>
</dbReference>
<feature type="transmembrane region" description="Helical" evidence="1">
    <location>
        <begin position="42"/>
        <end position="62"/>
    </location>
</feature>
<feature type="transmembrane region" description="Helical" evidence="1">
    <location>
        <begin position="96"/>
        <end position="113"/>
    </location>
</feature>
<name>A0AAW8DJD5_9MICC</name>
<organism evidence="2 5">
    <name type="scientific">Arthrobacter bambusae</name>
    <dbReference type="NCBI Taxonomy" id="1338426"/>
    <lineage>
        <taxon>Bacteria</taxon>
        <taxon>Bacillati</taxon>
        <taxon>Actinomycetota</taxon>
        <taxon>Actinomycetes</taxon>
        <taxon>Micrococcales</taxon>
        <taxon>Micrococcaceae</taxon>
        <taxon>Arthrobacter</taxon>
    </lineage>
</organism>
<keyword evidence="1" id="KW-0812">Transmembrane</keyword>
<keyword evidence="4" id="KW-1185">Reference proteome</keyword>
<reference evidence="2 4" key="1">
    <citation type="submission" date="2023-07" db="EMBL/GenBank/DDBJ databases">
        <title>Sorghum-associated microbial communities from plants grown in Nebraska, USA.</title>
        <authorList>
            <person name="Schachtman D."/>
        </authorList>
    </citation>
    <scope>NUCLEOTIDE SEQUENCE</scope>
    <source>
        <strain evidence="2">DS1006</strain>
        <strain evidence="3 4">DS1016</strain>
    </source>
</reference>
<dbReference type="AlphaFoldDB" id="A0AAW8DJD5"/>
<dbReference type="EMBL" id="JAUSTF010000010">
    <property type="protein sequence ID" value="MDQ0182151.1"/>
    <property type="molecule type" value="Genomic_DNA"/>
</dbReference>
<evidence type="ECO:0000313" key="5">
    <source>
        <dbReference type="Proteomes" id="UP001242995"/>
    </source>
</evidence>
<protein>
    <submittedName>
        <fullName evidence="2">Uncharacterized protein</fullName>
    </submittedName>
</protein>